<name>A0A4R6U6H6_9BACI</name>
<evidence type="ECO:0008006" key="3">
    <source>
        <dbReference type="Google" id="ProtNLM"/>
    </source>
</evidence>
<sequence>MQAQSSTMTQPPAVITTKDLLYISDMLSWNTTAIKTLQDYANRCTDPQISQALQQAYTMHQKHFDMLLDQMSSKQERFVQ</sequence>
<evidence type="ECO:0000313" key="2">
    <source>
        <dbReference type="Proteomes" id="UP000295632"/>
    </source>
</evidence>
<comment type="caution">
    <text evidence="1">The sequence shown here is derived from an EMBL/GenBank/DDBJ whole genome shotgun (WGS) entry which is preliminary data.</text>
</comment>
<dbReference type="RefSeq" id="WP_243740050.1">
    <property type="nucleotide sequence ID" value="NZ_SNYJ01000006.1"/>
</dbReference>
<dbReference type="InterPro" id="IPR012347">
    <property type="entry name" value="Ferritin-like"/>
</dbReference>
<proteinExistence type="predicted"/>
<dbReference type="EMBL" id="SNYJ01000006">
    <property type="protein sequence ID" value="TDQ40473.1"/>
    <property type="molecule type" value="Genomic_DNA"/>
</dbReference>
<protein>
    <recommendedName>
        <fullName evidence="3">Coat F domain-containing protein</fullName>
    </recommendedName>
</protein>
<dbReference type="Proteomes" id="UP000295632">
    <property type="component" value="Unassembled WGS sequence"/>
</dbReference>
<keyword evidence="2" id="KW-1185">Reference proteome</keyword>
<dbReference type="Gene3D" id="1.20.1260.10">
    <property type="match status" value="1"/>
</dbReference>
<reference evidence="1 2" key="1">
    <citation type="submission" date="2019-03" db="EMBL/GenBank/DDBJ databases">
        <title>Genomic Encyclopedia of Type Strains, Phase IV (KMG-IV): sequencing the most valuable type-strain genomes for metagenomic binning, comparative biology and taxonomic classification.</title>
        <authorList>
            <person name="Goeker M."/>
        </authorList>
    </citation>
    <scope>NUCLEOTIDE SEQUENCE [LARGE SCALE GENOMIC DNA]</scope>
    <source>
        <strain evidence="1 2">DSM 28697</strain>
    </source>
</reference>
<evidence type="ECO:0000313" key="1">
    <source>
        <dbReference type="EMBL" id="TDQ40473.1"/>
    </source>
</evidence>
<gene>
    <name evidence="1" type="ORF">EV213_106192</name>
</gene>
<organism evidence="1 2">
    <name type="scientific">Aureibacillus halotolerans</name>
    <dbReference type="NCBI Taxonomy" id="1508390"/>
    <lineage>
        <taxon>Bacteria</taxon>
        <taxon>Bacillati</taxon>
        <taxon>Bacillota</taxon>
        <taxon>Bacilli</taxon>
        <taxon>Bacillales</taxon>
        <taxon>Bacillaceae</taxon>
        <taxon>Aureibacillus</taxon>
    </lineage>
</organism>
<accession>A0A4R6U6H6</accession>
<dbReference type="AlphaFoldDB" id="A0A4R6U6H6"/>